<feature type="transmembrane region" description="Helical" evidence="1">
    <location>
        <begin position="324"/>
        <end position="343"/>
    </location>
</feature>
<dbReference type="EMBL" id="NGUO01000004">
    <property type="protein sequence ID" value="OWS72162.1"/>
    <property type="molecule type" value="Genomic_DNA"/>
</dbReference>
<feature type="transmembrane region" description="Helical" evidence="1">
    <location>
        <begin position="286"/>
        <end position="312"/>
    </location>
</feature>
<evidence type="ECO:0000256" key="1">
    <source>
        <dbReference type="SAM" id="Phobius"/>
    </source>
</evidence>
<feature type="transmembrane region" description="Helical" evidence="1">
    <location>
        <begin position="110"/>
        <end position="130"/>
    </location>
</feature>
<feature type="transmembrane region" description="Helical" evidence="1">
    <location>
        <begin position="168"/>
        <end position="186"/>
    </location>
</feature>
<accession>A0A254Q9G3</accession>
<organism evidence="2 3">
    <name type="scientific">Polynucleobacter aenigmaticus</name>
    <dbReference type="NCBI Taxonomy" id="1743164"/>
    <lineage>
        <taxon>Bacteria</taxon>
        <taxon>Pseudomonadati</taxon>
        <taxon>Pseudomonadota</taxon>
        <taxon>Betaproteobacteria</taxon>
        <taxon>Burkholderiales</taxon>
        <taxon>Burkholderiaceae</taxon>
        <taxon>Polynucleobacter</taxon>
    </lineage>
</organism>
<gene>
    <name evidence="2" type="ORF">CBI30_02920</name>
</gene>
<feature type="transmembrane region" description="Helical" evidence="1">
    <location>
        <begin position="56"/>
        <end position="76"/>
    </location>
</feature>
<proteinExistence type="predicted"/>
<keyword evidence="1" id="KW-1133">Transmembrane helix</keyword>
<feature type="transmembrane region" description="Helical" evidence="1">
    <location>
        <begin position="349"/>
        <end position="371"/>
    </location>
</feature>
<dbReference type="OrthoDB" id="9770040at2"/>
<feature type="transmembrane region" description="Helical" evidence="1">
    <location>
        <begin position="207"/>
        <end position="225"/>
    </location>
</feature>
<keyword evidence="1" id="KW-0472">Membrane</keyword>
<feature type="transmembrane region" description="Helical" evidence="1">
    <location>
        <begin position="20"/>
        <end position="36"/>
    </location>
</feature>
<dbReference type="RefSeq" id="WP_088526835.1">
    <property type="nucleotide sequence ID" value="NZ_NGUO01000004.1"/>
</dbReference>
<evidence type="ECO:0000313" key="2">
    <source>
        <dbReference type="EMBL" id="OWS72162.1"/>
    </source>
</evidence>
<keyword evidence="1" id="KW-0812">Transmembrane</keyword>
<dbReference type="Proteomes" id="UP000198104">
    <property type="component" value="Unassembled WGS sequence"/>
</dbReference>
<feature type="transmembrane region" description="Helical" evidence="1">
    <location>
        <begin position="88"/>
        <end position="104"/>
    </location>
</feature>
<evidence type="ECO:0000313" key="3">
    <source>
        <dbReference type="Proteomes" id="UP000198104"/>
    </source>
</evidence>
<comment type="caution">
    <text evidence="2">The sequence shown here is derived from an EMBL/GenBank/DDBJ whole genome shotgun (WGS) entry which is preliminary data.</text>
</comment>
<name>A0A254Q9G3_9BURK</name>
<dbReference type="AlphaFoldDB" id="A0A254Q9G3"/>
<dbReference type="Pfam" id="PF05940">
    <property type="entry name" value="NnrS"/>
    <property type="match status" value="1"/>
</dbReference>
<feature type="transmembrane region" description="Helical" evidence="1">
    <location>
        <begin position="262"/>
        <end position="280"/>
    </location>
</feature>
<evidence type="ECO:0008006" key="4">
    <source>
        <dbReference type="Google" id="ProtNLM"/>
    </source>
</evidence>
<dbReference type="InterPro" id="IPR010266">
    <property type="entry name" value="NnrS"/>
</dbReference>
<feature type="transmembrane region" description="Helical" evidence="1">
    <location>
        <begin position="137"/>
        <end position="156"/>
    </location>
</feature>
<reference evidence="2 3" key="1">
    <citation type="submission" date="2017-05" db="EMBL/GenBank/DDBJ databases">
        <title>Polynucleobacter sp. MWH-K35W1 isolated from the permanently anoxic monimolimnion of a meromictic lake.</title>
        <authorList>
            <person name="Hahn M.W."/>
        </authorList>
    </citation>
    <scope>NUCLEOTIDE SEQUENCE [LARGE SCALE GENOMIC DNA]</scope>
    <source>
        <strain evidence="2 3">MWH-K35W1</strain>
    </source>
</reference>
<feature type="transmembrane region" description="Helical" evidence="1">
    <location>
        <begin position="231"/>
        <end position="250"/>
    </location>
</feature>
<keyword evidence="3" id="KW-1185">Reference proteome</keyword>
<protein>
    <recommendedName>
        <fullName evidence="4">NnrS family protein</fullName>
    </recommendedName>
</protein>
<sequence length="387" mass="42552">MQVISKRYLPLFDLGFRPFYLLAAFWSVIAIMEWLLELSGSGVRNIGSIPGIQWHAHEMIFGFAATVIVGFALTAVQSWTGLDTPKGFSLMLLAVLWIAGRLGPLVSPNLAIVDVLFLPTIAVVIGKLIVQRKMTRNLFLPLILSLLGLLNGLFYLSAYGRMNIDANTVLMASLFLIVMIEIMIGGRVIPSFTANAIAGLHQFKSKNLANITLICSASAFLLYIFSSSNYLTSIICFLAGCLQLILQWGWRPLATVSKPMVWVLHAAYGWMSLGFIFLGLSSLGILSVYIALHAFGIGATGGLIIGMITRTAMGHTGRKINAGYIEKTCYVLVQLTAIIWMIAHVTTGVWFHATIGLAGVCWCLTFILYIFKYLPWLTRARFDEQAG</sequence>